<dbReference type="PANTHER" id="PTHR40593:SF1">
    <property type="entry name" value="PENICILLIN-BINDING PROTEIN ACTIVATOR LPOB"/>
    <property type="match status" value="1"/>
</dbReference>
<accession>A0A3E0H997</accession>
<proteinExistence type="predicted"/>
<dbReference type="GO" id="GO:0031241">
    <property type="term" value="C:periplasmic side of cell outer membrane"/>
    <property type="evidence" value="ECO:0007669"/>
    <property type="project" value="TreeGrafter"/>
</dbReference>
<dbReference type="AlphaFoldDB" id="A0A3E0H997"/>
<dbReference type="GO" id="GO:0009252">
    <property type="term" value="P:peptidoglycan biosynthetic process"/>
    <property type="evidence" value="ECO:0007669"/>
    <property type="project" value="TreeGrafter"/>
</dbReference>
<reference evidence="3 4" key="1">
    <citation type="submission" date="2018-08" db="EMBL/GenBank/DDBJ databases">
        <title>Genomic Encyclopedia of Type Strains, Phase IV (KMG-IV): sequencing the most valuable type-strain genomes for metagenomic binning, comparative biology and taxonomic classification.</title>
        <authorList>
            <person name="Goeker M."/>
        </authorList>
    </citation>
    <scope>NUCLEOTIDE SEQUENCE [LARGE SCALE GENOMIC DNA]</scope>
    <source>
        <strain evidence="3 4">DSM 26022</strain>
    </source>
</reference>
<evidence type="ECO:0000256" key="2">
    <source>
        <dbReference type="SAM" id="SignalP"/>
    </source>
</evidence>
<keyword evidence="2" id="KW-0732">Signal</keyword>
<dbReference type="Proteomes" id="UP000256774">
    <property type="component" value="Unassembled WGS sequence"/>
</dbReference>
<dbReference type="EMBL" id="QUNR01000001">
    <property type="protein sequence ID" value="REH40287.1"/>
    <property type="molecule type" value="Genomic_DNA"/>
</dbReference>
<organism evidence="3 4">
    <name type="scientific">Paraperlucidibaca baekdonensis</name>
    <dbReference type="NCBI Taxonomy" id="748120"/>
    <lineage>
        <taxon>Bacteria</taxon>
        <taxon>Pseudomonadati</taxon>
        <taxon>Pseudomonadota</taxon>
        <taxon>Gammaproteobacteria</taxon>
        <taxon>Moraxellales</taxon>
        <taxon>Moraxellaceae</taxon>
        <taxon>Paraperlucidibaca</taxon>
    </lineage>
</organism>
<feature type="chain" id="PRO_5017663131" description="Penicillin-binding protein activator LpoB" evidence="2">
    <location>
        <begin position="16"/>
        <end position="199"/>
    </location>
</feature>
<evidence type="ECO:0000313" key="3">
    <source>
        <dbReference type="EMBL" id="REH40287.1"/>
    </source>
</evidence>
<evidence type="ECO:0000256" key="1">
    <source>
        <dbReference type="NCBIfam" id="TIGR02722"/>
    </source>
</evidence>
<evidence type="ECO:0000313" key="4">
    <source>
        <dbReference type="Proteomes" id="UP000256774"/>
    </source>
</evidence>
<comment type="caution">
    <text evidence="3">The sequence shown here is derived from an EMBL/GenBank/DDBJ whole genome shotgun (WGS) entry which is preliminary data.</text>
</comment>
<protein>
    <recommendedName>
        <fullName evidence="1">Penicillin-binding protein activator LpoB</fullName>
    </recommendedName>
</protein>
<sequence length="199" mass="22210">MNIALKALCLPVAFAALTVTGCASVQYGDARAVETVNTDFGSTDLQLISAKMTDDLLNSAAVLNITRDGRPVLFVDAIRNKTAEHIDTESVTDTISTQLIKSGRFRFVDMSVVAEVARQFDYQRNSGLVDERQSVKMGQQVGASFMIYGNLSGIAKQDGSTRDQYYKFTLKMMDLKTGIIEFQDEKEIRKTRERRWFGL</sequence>
<dbReference type="NCBIfam" id="TIGR02722">
    <property type="entry name" value="lp"/>
    <property type="match status" value="1"/>
</dbReference>
<dbReference type="Pfam" id="PF13036">
    <property type="entry name" value="LpoB"/>
    <property type="match status" value="1"/>
</dbReference>
<name>A0A3E0H997_9GAMM</name>
<dbReference type="PROSITE" id="PS51257">
    <property type="entry name" value="PROKAR_LIPOPROTEIN"/>
    <property type="match status" value="1"/>
</dbReference>
<dbReference type="GO" id="GO:0030234">
    <property type="term" value="F:enzyme regulator activity"/>
    <property type="evidence" value="ECO:0007669"/>
    <property type="project" value="TreeGrafter"/>
</dbReference>
<dbReference type="PANTHER" id="PTHR40593">
    <property type="entry name" value="PENICILLIN-BINDING PROTEIN ACTIVATOR LPOB"/>
    <property type="match status" value="1"/>
</dbReference>
<dbReference type="OrthoDB" id="9803653at2"/>
<gene>
    <name evidence="3" type="ORF">DFR26_0487</name>
</gene>
<dbReference type="RefSeq" id="WP_116207335.1">
    <property type="nucleotide sequence ID" value="NZ_QUNR01000001.1"/>
</dbReference>
<feature type="signal peptide" evidence="2">
    <location>
        <begin position="1"/>
        <end position="15"/>
    </location>
</feature>
<keyword evidence="4" id="KW-1185">Reference proteome</keyword>
<dbReference type="InterPro" id="IPR014094">
    <property type="entry name" value="LpoB"/>
</dbReference>
<dbReference type="Gene3D" id="3.40.50.10610">
    <property type="entry name" value="ABC-type transport auxiliary lipoprotein component"/>
    <property type="match status" value="1"/>
</dbReference>